<organism evidence="1">
    <name type="scientific">marine metagenome</name>
    <dbReference type="NCBI Taxonomy" id="408172"/>
    <lineage>
        <taxon>unclassified sequences</taxon>
        <taxon>metagenomes</taxon>
        <taxon>ecological metagenomes</taxon>
    </lineage>
</organism>
<sequence length="97" mass="11365">ISALLVFSTESFAQEKYCWVSGENFHDIKVAVKKDCKEGDLLWVVTNGEKLDEWNIEQTIGQYCEFKSEIIVRKRNDGSLYLQCILQDEKSRKRRSE</sequence>
<proteinExistence type="predicted"/>
<dbReference type="AlphaFoldDB" id="A0A382CC89"/>
<feature type="non-terminal residue" evidence="1">
    <location>
        <position position="1"/>
    </location>
</feature>
<name>A0A382CC89_9ZZZZ</name>
<reference evidence="1" key="1">
    <citation type="submission" date="2018-05" db="EMBL/GenBank/DDBJ databases">
        <authorList>
            <person name="Lanie J.A."/>
            <person name="Ng W.-L."/>
            <person name="Kazmierczak K.M."/>
            <person name="Andrzejewski T.M."/>
            <person name="Davidsen T.M."/>
            <person name="Wayne K.J."/>
            <person name="Tettelin H."/>
            <person name="Glass J.I."/>
            <person name="Rusch D."/>
            <person name="Podicherti R."/>
            <person name="Tsui H.-C.T."/>
            <person name="Winkler M.E."/>
        </authorList>
    </citation>
    <scope>NUCLEOTIDE SEQUENCE</scope>
</reference>
<accession>A0A382CC89</accession>
<protein>
    <submittedName>
        <fullName evidence="1">Uncharacterized protein</fullName>
    </submittedName>
</protein>
<gene>
    <name evidence="1" type="ORF">METZ01_LOCUS176602</name>
</gene>
<evidence type="ECO:0000313" key="1">
    <source>
        <dbReference type="EMBL" id="SVB23748.1"/>
    </source>
</evidence>
<dbReference type="EMBL" id="UINC01033843">
    <property type="protein sequence ID" value="SVB23748.1"/>
    <property type="molecule type" value="Genomic_DNA"/>
</dbReference>